<dbReference type="Gene3D" id="1.10.1670.10">
    <property type="entry name" value="Helix-hairpin-Helix base-excision DNA repair enzymes (C-terminal)"/>
    <property type="match status" value="1"/>
</dbReference>
<dbReference type="Proteomes" id="UP000007954">
    <property type="component" value="Chromosome"/>
</dbReference>
<dbReference type="Gene3D" id="1.10.340.30">
    <property type="entry name" value="Hypothetical protein, domain 2"/>
    <property type="match status" value="1"/>
</dbReference>
<dbReference type="InterPro" id="IPR023170">
    <property type="entry name" value="HhH_base_excis_C"/>
</dbReference>
<dbReference type="RefSeq" id="WP_014555078.1">
    <property type="nucleotide sequence ID" value="NC_017459.1"/>
</dbReference>
<dbReference type="GO" id="GO:0140078">
    <property type="term" value="F:class I DNA-(apurinic or apyrimidinic site) endonuclease activity"/>
    <property type="evidence" value="ECO:0007669"/>
    <property type="project" value="UniProtKB-EC"/>
</dbReference>
<dbReference type="InterPro" id="IPR011257">
    <property type="entry name" value="DNA_glycosylase"/>
</dbReference>
<dbReference type="EMBL" id="FR746099">
    <property type="protein sequence ID" value="CCC39154.1"/>
    <property type="molecule type" value="Genomic_DNA"/>
</dbReference>
<evidence type="ECO:0000313" key="3">
    <source>
        <dbReference type="Proteomes" id="UP000007954"/>
    </source>
</evidence>
<protein>
    <submittedName>
        <fullName evidence="2">Endonuclease 3</fullName>
        <ecNumber evidence="2">4.2.99.18</ecNumber>
    </submittedName>
</protein>
<dbReference type="PANTHER" id="PTHR47203">
    <property type="match status" value="1"/>
</dbReference>
<name>G0LGD4_HALWC</name>
<evidence type="ECO:0000259" key="1">
    <source>
        <dbReference type="SMART" id="SM00478"/>
    </source>
</evidence>
<dbReference type="AlphaFoldDB" id="G0LGD4"/>
<keyword evidence="2" id="KW-0255">Endonuclease</keyword>
<dbReference type="KEGG" id="hwc:Hqrw_1186"/>
<sequence>MDIDIRELHRDLVSLHERPDPAHTTDGVRQLLGTILSQSVADAQTARATHALFEAYPDYRAMETAPHEELADVIEVAGLKNQKAARIQRALTAIRKETGGEYTLMFLANQSTEAAQSWLTDIKGVGPKTASVVLNFHFEKPTFAVDTHVERLAKRFGLLDSTASNKRAHTELNELVPDDLKYSLHVLMITHGREYCTAQSPNCANSVCQTYCSCSACDSLDTS</sequence>
<dbReference type="GO" id="GO:0006284">
    <property type="term" value="P:base-excision repair"/>
    <property type="evidence" value="ECO:0007669"/>
    <property type="project" value="InterPro"/>
</dbReference>
<dbReference type="OrthoDB" id="19248at2157"/>
<keyword evidence="2" id="KW-0378">Hydrolase</keyword>
<dbReference type="Pfam" id="PF00730">
    <property type="entry name" value="HhH-GPD"/>
    <property type="match status" value="1"/>
</dbReference>
<dbReference type="PANTHER" id="PTHR47203:SF1">
    <property type="entry name" value="HYPOTHETICAL BASE EXCISION DNA REPAIR PROTEIN (EUROFUNG)"/>
    <property type="match status" value="1"/>
</dbReference>
<dbReference type="SMART" id="SM00478">
    <property type="entry name" value="ENDO3c"/>
    <property type="match status" value="1"/>
</dbReference>
<dbReference type="InterPro" id="IPR003265">
    <property type="entry name" value="HhH-GPD_domain"/>
</dbReference>
<accession>G0LGD4</accession>
<keyword evidence="2" id="KW-0456">Lyase</keyword>
<evidence type="ECO:0000313" key="2">
    <source>
        <dbReference type="EMBL" id="CCC39154.1"/>
    </source>
</evidence>
<proteinExistence type="predicted"/>
<reference evidence="2 3" key="1">
    <citation type="journal article" date="2011" name="PLoS ONE">
        <title>Haloquadratum walsbyi: limited diversity in a global pond.</title>
        <authorList>
            <person name="Dyall-Smith M."/>
            <person name="Pfeiffer F."/>
            <person name="Klee K."/>
            <person name="Palm P."/>
            <person name="Gross K."/>
            <person name="Schuster S.C."/>
            <person name="Rampp M."/>
            <person name="Oesterhelt D."/>
        </authorList>
    </citation>
    <scope>NUCLEOTIDE SEQUENCE [LARGE SCALE GENOMIC DNA]</scope>
    <source>
        <strain evidence="3">DSM 16854 / JCM 12705 / C23</strain>
    </source>
</reference>
<gene>
    <name evidence="2" type="primary">nthB</name>
    <name evidence="2" type="ordered locus">Hqrw_1186</name>
</gene>
<organism evidence="2 3">
    <name type="scientific">Haloquadratum walsbyi (strain DSM 16854 / JCM 12705 / C23)</name>
    <dbReference type="NCBI Taxonomy" id="768065"/>
    <lineage>
        <taxon>Archaea</taxon>
        <taxon>Methanobacteriati</taxon>
        <taxon>Methanobacteriota</taxon>
        <taxon>Stenosarchaea group</taxon>
        <taxon>Halobacteria</taxon>
        <taxon>Halobacteriales</taxon>
        <taxon>Haloferacaceae</taxon>
        <taxon>Haloquadratum</taxon>
    </lineage>
</organism>
<dbReference type="PIRSF" id="PIRSF001435">
    <property type="entry name" value="Nth"/>
    <property type="match status" value="1"/>
</dbReference>
<dbReference type="SUPFAM" id="SSF48150">
    <property type="entry name" value="DNA-glycosylase"/>
    <property type="match status" value="1"/>
</dbReference>
<dbReference type="CDD" id="cd00056">
    <property type="entry name" value="ENDO3c"/>
    <property type="match status" value="1"/>
</dbReference>
<dbReference type="EC" id="4.2.99.18" evidence="2"/>
<feature type="domain" description="HhH-GPD" evidence="1">
    <location>
        <begin position="36"/>
        <end position="194"/>
    </location>
</feature>
<dbReference type="GeneID" id="12445810"/>
<dbReference type="HOGENOM" id="CLU_012862_3_4_2"/>
<keyword evidence="2" id="KW-0540">Nuclease</keyword>